<proteinExistence type="inferred from homology"/>
<comment type="catalytic activity">
    <reaction evidence="2">
        <text>N-terminal N-formyl-L-methionyl-[peptide] + H2O = N-terminal L-methionyl-[peptide] + formate</text>
        <dbReference type="Rhea" id="RHEA:24420"/>
        <dbReference type="Rhea" id="RHEA-COMP:10639"/>
        <dbReference type="Rhea" id="RHEA-COMP:10640"/>
        <dbReference type="ChEBI" id="CHEBI:15377"/>
        <dbReference type="ChEBI" id="CHEBI:15740"/>
        <dbReference type="ChEBI" id="CHEBI:49298"/>
        <dbReference type="ChEBI" id="CHEBI:64731"/>
        <dbReference type="EC" id="3.5.1.88"/>
    </reaction>
</comment>
<feature type="active site" evidence="2">
    <location>
        <position position="144"/>
    </location>
</feature>
<keyword evidence="2" id="KW-0648">Protein biosynthesis</keyword>
<dbReference type="PANTHER" id="PTHR10458:SF22">
    <property type="entry name" value="PEPTIDE DEFORMYLASE"/>
    <property type="match status" value="1"/>
</dbReference>
<dbReference type="Pfam" id="PF01327">
    <property type="entry name" value="Pep_deformylase"/>
    <property type="match status" value="1"/>
</dbReference>
<comment type="cofactor">
    <cofactor evidence="2">
        <name>Fe(2+)</name>
        <dbReference type="ChEBI" id="CHEBI:29033"/>
    </cofactor>
    <text evidence="2">Binds 1 Fe(2+) ion.</text>
</comment>
<dbReference type="SUPFAM" id="SSF56420">
    <property type="entry name" value="Peptide deformylase"/>
    <property type="match status" value="1"/>
</dbReference>
<dbReference type="EMBL" id="LBTH01000026">
    <property type="protein sequence ID" value="KKQ35402.1"/>
    <property type="molecule type" value="Genomic_DNA"/>
</dbReference>
<sequence>MKLKVVQIGDPVLETVAKEVKDFKDPEIQKLIDNLLDTCNSEIERTAGLSAPQVGKSLRISICRRFDIDEDSKEWEVMINPEITSKSGEKSIVWEGCLSIGVGDNALYGPVARSKRIKVKYFDRDGKPKQLPALDYFSHVVQHEIDHLNGILFLKYIKNPDKNLWTSKELDKYIDRHGQFPDIE</sequence>
<dbReference type="NCBIfam" id="NF001159">
    <property type="entry name" value="PRK00150.1-3"/>
    <property type="match status" value="1"/>
</dbReference>
<feature type="binding site" evidence="2">
    <location>
        <position position="143"/>
    </location>
    <ligand>
        <name>Fe cation</name>
        <dbReference type="ChEBI" id="CHEBI:24875"/>
    </ligand>
</feature>
<evidence type="ECO:0000313" key="4">
    <source>
        <dbReference type="Proteomes" id="UP000034852"/>
    </source>
</evidence>
<evidence type="ECO:0000313" key="3">
    <source>
        <dbReference type="EMBL" id="KKQ35402.1"/>
    </source>
</evidence>
<dbReference type="PANTHER" id="PTHR10458">
    <property type="entry name" value="PEPTIDE DEFORMYLASE"/>
    <property type="match status" value="1"/>
</dbReference>
<reference evidence="3 4" key="1">
    <citation type="journal article" date="2015" name="Nature">
        <title>rRNA introns, odd ribosomes, and small enigmatic genomes across a large radiation of phyla.</title>
        <authorList>
            <person name="Brown C.T."/>
            <person name="Hug L.A."/>
            <person name="Thomas B.C."/>
            <person name="Sharon I."/>
            <person name="Castelle C.J."/>
            <person name="Singh A."/>
            <person name="Wilkins M.J."/>
            <person name="Williams K.H."/>
            <person name="Banfield J.F."/>
        </authorList>
    </citation>
    <scope>NUCLEOTIDE SEQUENCE [LARGE SCALE GENOMIC DNA]</scope>
</reference>
<dbReference type="PATRIC" id="fig|1619087.5.peg.363"/>
<comment type="caution">
    <text evidence="3">The sequence shown here is derived from an EMBL/GenBank/DDBJ whole genome shotgun (WGS) entry which is preliminary data.</text>
</comment>
<dbReference type="GO" id="GO:0006412">
    <property type="term" value="P:translation"/>
    <property type="evidence" value="ECO:0007669"/>
    <property type="project" value="UniProtKB-UniRule"/>
</dbReference>
<comment type="function">
    <text evidence="2">Removes the formyl group from the N-terminal Met of newly synthesized proteins. Requires at least a dipeptide for an efficient rate of reaction. N-terminal L-methionine is a prerequisite for activity but the enzyme has broad specificity at other positions.</text>
</comment>
<dbReference type="GO" id="GO:0046872">
    <property type="term" value="F:metal ion binding"/>
    <property type="evidence" value="ECO:0007669"/>
    <property type="project" value="UniProtKB-KW"/>
</dbReference>
<keyword evidence="2" id="KW-0479">Metal-binding</keyword>
<dbReference type="Gene3D" id="3.90.45.10">
    <property type="entry name" value="Peptide deformylase"/>
    <property type="match status" value="1"/>
</dbReference>
<organism evidence="3 4">
    <name type="scientific">candidate division WS6 bacterium GW2011_GWA2_37_6</name>
    <dbReference type="NCBI Taxonomy" id="1619087"/>
    <lineage>
        <taxon>Bacteria</taxon>
        <taxon>Candidatus Dojkabacteria</taxon>
    </lineage>
</organism>
<keyword evidence="2" id="KW-0378">Hydrolase</keyword>
<evidence type="ECO:0000256" key="2">
    <source>
        <dbReference type="HAMAP-Rule" id="MF_00163"/>
    </source>
</evidence>
<dbReference type="InterPro" id="IPR036821">
    <property type="entry name" value="Peptide_deformylase_sf"/>
</dbReference>
<dbReference type="EC" id="3.5.1.88" evidence="2"/>
<feature type="binding site" evidence="2">
    <location>
        <position position="147"/>
    </location>
    <ligand>
        <name>Fe cation</name>
        <dbReference type="ChEBI" id="CHEBI:24875"/>
    </ligand>
</feature>
<accession>A0A0G0GZE8</accession>
<dbReference type="NCBIfam" id="TIGR00079">
    <property type="entry name" value="pept_deformyl"/>
    <property type="match status" value="1"/>
</dbReference>
<dbReference type="CDD" id="cd00487">
    <property type="entry name" value="Pep_deformylase"/>
    <property type="match status" value="1"/>
</dbReference>
<dbReference type="PIRSF" id="PIRSF004749">
    <property type="entry name" value="Pep_def"/>
    <property type="match status" value="1"/>
</dbReference>
<protein>
    <recommendedName>
        <fullName evidence="2">Peptide deformylase</fullName>
        <shortName evidence="2">PDF</shortName>
        <ecNumber evidence="2">3.5.1.88</ecNumber>
    </recommendedName>
    <alternativeName>
        <fullName evidence="2">Polypeptide deformylase</fullName>
    </alternativeName>
</protein>
<dbReference type="PRINTS" id="PR01576">
    <property type="entry name" value="PDEFORMYLASE"/>
</dbReference>
<dbReference type="Proteomes" id="UP000034852">
    <property type="component" value="Unassembled WGS sequence"/>
</dbReference>
<keyword evidence="2" id="KW-0408">Iron</keyword>
<evidence type="ECO:0000256" key="1">
    <source>
        <dbReference type="ARBA" id="ARBA00010759"/>
    </source>
</evidence>
<comment type="similarity">
    <text evidence="1 2">Belongs to the polypeptide deformylase family.</text>
</comment>
<feature type="binding site" evidence="2">
    <location>
        <position position="97"/>
    </location>
    <ligand>
        <name>Fe cation</name>
        <dbReference type="ChEBI" id="CHEBI:24875"/>
    </ligand>
</feature>
<name>A0A0G0GZE8_9BACT</name>
<gene>
    <name evidence="2" type="primary">def</name>
    <name evidence="3" type="ORF">US52_C0026G0005</name>
</gene>
<dbReference type="InterPro" id="IPR023635">
    <property type="entry name" value="Peptide_deformylase"/>
</dbReference>
<dbReference type="HAMAP" id="MF_00163">
    <property type="entry name" value="Pep_deformylase"/>
    <property type="match status" value="1"/>
</dbReference>
<dbReference type="GO" id="GO:0042586">
    <property type="term" value="F:peptide deformylase activity"/>
    <property type="evidence" value="ECO:0007669"/>
    <property type="project" value="UniProtKB-UniRule"/>
</dbReference>
<dbReference type="AlphaFoldDB" id="A0A0G0GZE8"/>